<comment type="similarity">
    <text evidence="7 8">Belongs to the PINc/VapC protein family.</text>
</comment>
<comment type="function">
    <text evidence="8">Toxic component of a toxin-antitoxin (TA) system. An RNase.</text>
</comment>
<keyword evidence="3 8" id="KW-0540">Nuclease</keyword>
<dbReference type="Gene3D" id="3.40.50.1010">
    <property type="entry name" value="5'-nuclease"/>
    <property type="match status" value="1"/>
</dbReference>
<evidence type="ECO:0000313" key="11">
    <source>
        <dbReference type="Proteomes" id="UP000253501"/>
    </source>
</evidence>
<dbReference type="EC" id="3.1.-.-" evidence="8"/>
<dbReference type="CDD" id="cd18731">
    <property type="entry name" value="PIN_NgFitB-like"/>
    <property type="match status" value="1"/>
</dbReference>
<dbReference type="GO" id="GO:0000287">
    <property type="term" value="F:magnesium ion binding"/>
    <property type="evidence" value="ECO:0007669"/>
    <property type="project" value="UniProtKB-UniRule"/>
</dbReference>
<dbReference type="InterPro" id="IPR002716">
    <property type="entry name" value="PIN_dom"/>
</dbReference>
<proteinExistence type="inferred from homology"/>
<dbReference type="PANTHER" id="PTHR33653">
    <property type="entry name" value="RIBONUCLEASE VAPC2"/>
    <property type="match status" value="1"/>
</dbReference>
<name>A0A367PQW8_CUPNE</name>
<protein>
    <recommendedName>
        <fullName evidence="8">Ribonuclease VapC</fullName>
        <shortName evidence="8">RNase VapC</shortName>
        <ecNumber evidence="8">3.1.-.-</ecNumber>
    </recommendedName>
    <alternativeName>
        <fullName evidence="8">Toxin VapC</fullName>
    </alternativeName>
</protein>
<dbReference type="SUPFAM" id="SSF88723">
    <property type="entry name" value="PIN domain-like"/>
    <property type="match status" value="1"/>
</dbReference>
<dbReference type="HAMAP" id="MF_00265">
    <property type="entry name" value="VapC_Nob1"/>
    <property type="match status" value="1"/>
</dbReference>
<feature type="domain" description="PIN" evidence="9">
    <location>
        <begin position="2"/>
        <end position="127"/>
    </location>
</feature>
<keyword evidence="5 8" id="KW-0378">Hydrolase</keyword>
<dbReference type="InterPro" id="IPR029060">
    <property type="entry name" value="PIN-like_dom_sf"/>
</dbReference>
<dbReference type="Pfam" id="PF01850">
    <property type="entry name" value="PIN"/>
    <property type="match status" value="1"/>
</dbReference>
<keyword evidence="4 8" id="KW-0479">Metal-binding</keyword>
<evidence type="ECO:0000313" key="10">
    <source>
        <dbReference type="EMBL" id="RCJ10349.1"/>
    </source>
</evidence>
<keyword evidence="6 8" id="KW-0460">Magnesium</keyword>
<evidence type="ECO:0000256" key="6">
    <source>
        <dbReference type="ARBA" id="ARBA00022842"/>
    </source>
</evidence>
<evidence type="ECO:0000256" key="3">
    <source>
        <dbReference type="ARBA" id="ARBA00022722"/>
    </source>
</evidence>
<evidence type="ECO:0000256" key="8">
    <source>
        <dbReference type="HAMAP-Rule" id="MF_00265"/>
    </source>
</evidence>
<evidence type="ECO:0000256" key="5">
    <source>
        <dbReference type="ARBA" id="ARBA00022801"/>
    </source>
</evidence>
<dbReference type="InterPro" id="IPR050556">
    <property type="entry name" value="Type_II_TA_system_RNase"/>
</dbReference>
<dbReference type="Proteomes" id="UP000253501">
    <property type="component" value="Unassembled WGS sequence"/>
</dbReference>
<comment type="cofactor">
    <cofactor evidence="1 8">
        <name>Mg(2+)</name>
        <dbReference type="ChEBI" id="CHEBI:18420"/>
    </cofactor>
</comment>
<evidence type="ECO:0000256" key="4">
    <source>
        <dbReference type="ARBA" id="ARBA00022723"/>
    </source>
</evidence>
<evidence type="ECO:0000256" key="1">
    <source>
        <dbReference type="ARBA" id="ARBA00001946"/>
    </source>
</evidence>
<reference evidence="10 11" key="1">
    <citation type="submission" date="2018-04" db="EMBL/GenBank/DDBJ databases">
        <title>Cupriavidus necator CR12 genome sequencing and assembly.</title>
        <authorList>
            <person name="Ben Fekih I."/>
            <person name="Mazhar H.S."/>
            <person name="Bello S.K."/>
            <person name="Rensing C."/>
        </authorList>
    </citation>
    <scope>NUCLEOTIDE SEQUENCE [LARGE SCALE GENOMIC DNA]</scope>
    <source>
        <strain evidence="10 11">CR12</strain>
    </source>
</reference>
<accession>A0A367PQW8</accession>
<evidence type="ECO:0000259" key="9">
    <source>
        <dbReference type="Pfam" id="PF01850"/>
    </source>
</evidence>
<keyword evidence="8" id="KW-0800">Toxin</keyword>
<dbReference type="EMBL" id="QDHA01000002">
    <property type="protein sequence ID" value="RCJ10349.1"/>
    <property type="molecule type" value="Genomic_DNA"/>
</dbReference>
<dbReference type="RefSeq" id="WP_114130251.1">
    <property type="nucleotide sequence ID" value="NZ_CP068436.1"/>
</dbReference>
<dbReference type="GO" id="GO:0016787">
    <property type="term" value="F:hydrolase activity"/>
    <property type="evidence" value="ECO:0007669"/>
    <property type="project" value="UniProtKB-KW"/>
</dbReference>
<dbReference type="InterPro" id="IPR022907">
    <property type="entry name" value="VapC_family"/>
</dbReference>
<dbReference type="GO" id="GO:0004540">
    <property type="term" value="F:RNA nuclease activity"/>
    <property type="evidence" value="ECO:0007669"/>
    <property type="project" value="InterPro"/>
</dbReference>
<feature type="binding site" evidence="8">
    <location>
        <position position="104"/>
    </location>
    <ligand>
        <name>Mg(2+)</name>
        <dbReference type="ChEBI" id="CHEBI:18420"/>
    </ligand>
</feature>
<keyword evidence="2 8" id="KW-1277">Toxin-antitoxin system</keyword>
<comment type="caution">
    <text evidence="10">The sequence shown here is derived from an EMBL/GenBank/DDBJ whole genome shotgun (WGS) entry which is preliminary data.</text>
</comment>
<evidence type="ECO:0000256" key="7">
    <source>
        <dbReference type="ARBA" id="ARBA00038093"/>
    </source>
</evidence>
<dbReference type="PANTHER" id="PTHR33653:SF1">
    <property type="entry name" value="RIBONUCLEASE VAPC2"/>
    <property type="match status" value="1"/>
</dbReference>
<evidence type="ECO:0000256" key="2">
    <source>
        <dbReference type="ARBA" id="ARBA00022649"/>
    </source>
</evidence>
<organism evidence="10 11">
    <name type="scientific">Cupriavidus necator</name>
    <name type="common">Alcaligenes eutrophus</name>
    <name type="synonym">Ralstonia eutropha</name>
    <dbReference type="NCBI Taxonomy" id="106590"/>
    <lineage>
        <taxon>Bacteria</taxon>
        <taxon>Pseudomonadati</taxon>
        <taxon>Pseudomonadota</taxon>
        <taxon>Betaproteobacteria</taxon>
        <taxon>Burkholderiales</taxon>
        <taxon>Burkholderiaceae</taxon>
        <taxon>Cupriavidus</taxon>
    </lineage>
</organism>
<gene>
    <name evidence="8" type="primary">vapC</name>
    <name evidence="10" type="ORF">DDK22_00760</name>
</gene>
<dbReference type="AlphaFoldDB" id="A0A367PQW8"/>
<dbReference type="GO" id="GO:0090729">
    <property type="term" value="F:toxin activity"/>
    <property type="evidence" value="ECO:0007669"/>
    <property type="project" value="UniProtKB-KW"/>
</dbReference>
<sequence>MIVLDTNVLSELMRAQAEPAVIDWLDRQEQDSLAVTAVTVAELLYGIARLPDGRRKNGLQDAALRMLDEELADRVLPFDEDAAVHYAALVSLRDRAGRPISMADAQIAAICRQHAAALATRNSKDFEGVGIVLANPWLD</sequence>
<feature type="binding site" evidence="8">
    <location>
        <position position="5"/>
    </location>
    <ligand>
        <name>Mg(2+)</name>
        <dbReference type="ChEBI" id="CHEBI:18420"/>
    </ligand>
</feature>